<gene>
    <name evidence="1" type="ORF">K444DRAFT_242912</name>
</gene>
<dbReference type="InParanoid" id="A0A2J6SM28"/>
<protein>
    <submittedName>
        <fullName evidence="1">Uncharacterized protein</fullName>
    </submittedName>
</protein>
<dbReference type="Proteomes" id="UP000235371">
    <property type="component" value="Unassembled WGS sequence"/>
</dbReference>
<reference evidence="1 2" key="1">
    <citation type="submission" date="2016-04" db="EMBL/GenBank/DDBJ databases">
        <title>A degradative enzymes factory behind the ericoid mycorrhizal symbiosis.</title>
        <authorList>
            <consortium name="DOE Joint Genome Institute"/>
            <person name="Martino E."/>
            <person name="Morin E."/>
            <person name="Grelet G."/>
            <person name="Kuo A."/>
            <person name="Kohler A."/>
            <person name="Daghino S."/>
            <person name="Barry K."/>
            <person name="Choi C."/>
            <person name="Cichocki N."/>
            <person name="Clum A."/>
            <person name="Copeland A."/>
            <person name="Hainaut M."/>
            <person name="Haridas S."/>
            <person name="Labutti K."/>
            <person name="Lindquist E."/>
            <person name="Lipzen A."/>
            <person name="Khouja H.-R."/>
            <person name="Murat C."/>
            <person name="Ohm R."/>
            <person name="Olson A."/>
            <person name="Spatafora J."/>
            <person name="Veneault-Fourrey C."/>
            <person name="Henrissat B."/>
            <person name="Grigoriev I."/>
            <person name="Martin F."/>
            <person name="Perotto S."/>
        </authorList>
    </citation>
    <scope>NUCLEOTIDE SEQUENCE [LARGE SCALE GENOMIC DNA]</scope>
    <source>
        <strain evidence="1 2">E</strain>
    </source>
</reference>
<evidence type="ECO:0000313" key="1">
    <source>
        <dbReference type="EMBL" id="PMD51821.1"/>
    </source>
</evidence>
<keyword evidence="2" id="KW-1185">Reference proteome</keyword>
<dbReference type="AlphaFoldDB" id="A0A2J6SM28"/>
<dbReference type="EMBL" id="KZ613912">
    <property type="protein sequence ID" value="PMD51821.1"/>
    <property type="molecule type" value="Genomic_DNA"/>
</dbReference>
<name>A0A2J6SM28_9HELO</name>
<evidence type="ECO:0000313" key="2">
    <source>
        <dbReference type="Proteomes" id="UP000235371"/>
    </source>
</evidence>
<accession>A0A2J6SM28</accession>
<dbReference type="RefSeq" id="XP_024728725.1">
    <property type="nucleotide sequence ID" value="XM_024871304.1"/>
</dbReference>
<sequence>MLDRQIVVGIGQSEPLTPTDPGRSLHEGSKFVGIFFICVGERPRAAASHPRRKEGRGVSFNDMQVEHGWTRSHDGSPPGRTVCFSCSEDVAQSKQCFFSRSQFSTAVVRLMTGCPVPTSHHWVGPLSRGSICSNVLVAVSPMCNSHVKMASTLAIRCFCRRISSWGEGASLSSSLGSLQPARGFIPSCFVWQDFAACEATPSKPETGIFKLSSLRVYDYSKRNRSVPRYSHLTKLCCRFKPSTNFIFREEAFSE</sequence>
<organism evidence="1 2">
    <name type="scientific">Hyaloscypha bicolor E</name>
    <dbReference type="NCBI Taxonomy" id="1095630"/>
    <lineage>
        <taxon>Eukaryota</taxon>
        <taxon>Fungi</taxon>
        <taxon>Dikarya</taxon>
        <taxon>Ascomycota</taxon>
        <taxon>Pezizomycotina</taxon>
        <taxon>Leotiomycetes</taxon>
        <taxon>Helotiales</taxon>
        <taxon>Hyaloscyphaceae</taxon>
        <taxon>Hyaloscypha</taxon>
        <taxon>Hyaloscypha bicolor</taxon>
    </lineage>
</organism>
<proteinExistence type="predicted"/>
<dbReference type="GeneID" id="36579386"/>